<sequence>MRNIKLTEGEFYHIYNRGVDKRIIFINRRDFDRFLESMEIFNIKESIGNLTRYSNKAKEKERLVDFIVYCINQNHFHFIITPS</sequence>
<dbReference type="AlphaFoldDB" id="A0A1G2UHV4"/>
<comment type="caution">
    <text evidence="1">The sequence shown here is derived from an EMBL/GenBank/DDBJ whole genome shotgun (WGS) entry which is preliminary data.</text>
</comment>
<evidence type="ECO:0000313" key="2">
    <source>
        <dbReference type="Proteomes" id="UP000177096"/>
    </source>
</evidence>
<dbReference type="EMBL" id="MHWM01000014">
    <property type="protein sequence ID" value="OHB08975.1"/>
    <property type="molecule type" value="Genomic_DNA"/>
</dbReference>
<gene>
    <name evidence="1" type="ORF">A3I86_01215</name>
</gene>
<proteinExistence type="predicted"/>
<dbReference type="GO" id="GO:0003677">
    <property type="term" value="F:DNA binding"/>
    <property type="evidence" value="ECO:0007669"/>
    <property type="project" value="InterPro"/>
</dbReference>
<dbReference type="GO" id="GO:0004803">
    <property type="term" value="F:transposase activity"/>
    <property type="evidence" value="ECO:0007669"/>
    <property type="project" value="InterPro"/>
</dbReference>
<protein>
    <recommendedName>
        <fullName evidence="3">Transposase IS200-like domain-containing protein</fullName>
    </recommendedName>
</protein>
<evidence type="ECO:0008006" key="3">
    <source>
        <dbReference type="Google" id="ProtNLM"/>
    </source>
</evidence>
<dbReference type="InterPro" id="IPR036515">
    <property type="entry name" value="Transposase_17_sf"/>
</dbReference>
<reference evidence="1 2" key="1">
    <citation type="journal article" date="2016" name="Nat. Commun.">
        <title>Thousands of microbial genomes shed light on interconnected biogeochemical processes in an aquifer system.</title>
        <authorList>
            <person name="Anantharaman K."/>
            <person name="Brown C.T."/>
            <person name="Hug L.A."/>
            <person name="Sharon I."/>
            <person name="Castelle C.J."/>
            <person name="Probst A.J."/>
            <person name="Thomas B.C."/>
            <person name="Singh A."/>
            <person name="Wilkins M.J."/>
            <person name="Karaoz U."/>
            <person name="Brodie E.L."/>
            <person name="Williams K.H."/>
            <person name="Hubbard S.S."/>
            <person name="Banfield J.F."/>
        </authorList>
    </citation>
    <scope>NUCLEOTIDE SEQUENCE [LARGE SCALE GENOMIC DNA]</scope>
</reference>
<organism evidence="1 2">
    <name type="scientific">Candidatus Zambryskibacteria bacterium RIFCSPLOWO2_02_FULL_39_14</name>
    <dbReference type="NCBI Taxonomy" id="1802769"/>
    <lineage>
        <taxon>Bacteria</taxon>
        <taxon>Candidatus Zambryskiibacteriota</taxon>
    </lineage>
</organism>
<dbReference type="Proteomes" id="UP000177096">
    <property type="component" value="Unassembled WGS sequence"/>
</dbReference>
<evidence type="ECO:0000313" key="1">
    <source>
        <dbReference type="EMBL" id="OHB08975.1"/>
    </source>
</evidence>
<name>A0A1G2UHV4_9BACT</name>
<dbReference type="GO" id="GO:0006313">
    <property type="term" value="P:DNA transposition"/>
    <property type="evidence" value="ECO:0007669"/>
    <property type="project" value="InterPro"/>
</dbReference>
<dbReference type="Gene3D" id="3.30.70.1290">
    <property type="entry name" value="Transposase IS200-like"/>
    <property type="match status" value="1"/>
</dbReference>
<accession>A0A1G2UHV4</accession>